<dbReference type="InterPro" id="IPR037171">
    <property type="entry name" value="NagB/RpiA_transferase-like"/>
</dbReference>
<dbReference type="Proteomes" id="UP001596266">
    <property type="component" value="Unassembled WGS sequence"/>
</dbReference>
<protein>
    <submittedName>
        <fullName evidence="2">Lactate utilization protein C</fullName>
    </submittedName>
</protein>
<keyword evidence="3" id="KW-1185">Reference proteome</keyword>
<organism evidence="2 3">
    <name type="scientific">Luteococcus sanguinis</name>
    <dbReference type="NCBI Taxonomy" id="174038"/>
    <lineage>
        <taxon>Bacteria</taxon>
        <taxon>Bacillati</taxon>
        <taxon>Actinomycetota</taxon>
        <taxon>Actinomycetes</taxon>
        <taxon>Propionibacteriales</taxon>
        <taxon>Propionibacteriaceae</taxon>
        <taxon>Luteococcus</taxon>
    </lineage>
</organism>
<gene>
    <name evidence="2" type="ORF">ACFP57_09395</name>
</gene>
<dbReference type="Gene3D" id="3.40.50.10420">
    <property type="entry name" value="NagB/RpiA/CoA transferase-like"/>
    <property type="match status" value="1"/>
</dbReference>
<evidence type="ECO:0000313" key="3">
    <source>
        <dbReference type="Proteomes" id="UP001596266"/>
    </source>
</evidence>
<dbReference type="PANTHER" id="PTHR43682:SF1">
    <property type="entry name" value="LACTATE UTILIZATION PROTEIN C"/>
    <property type="match status" value="1"/>
</dbReference>
<accession>A0ABW1X1E2</accession>
<dbReference type="InterPro" id="IPR024185">
    <property type="entry name" value="FTHF_cligase-like_sf"/>
</dbReference>
<comment type="caution">
    <text evidence="2">The sequence shown here is derived from an EMBL/GenBank/DDBJ whole genome shotgun (WGS) entry which is preliminary data.</text>
</comment>
<dbReference type="PANTHER" id="PTHR43682">
    <property type="entry name" value="LACTATE UTILIZATION PROTEIN C"/>
    <property type="match status" value="1"/>
</dbReference>
<dbReference type="RefSeq" id="WP_343884613.1">
    <property type="nucleotide sequence ID" value="NZ_BAAAKI010000003.1"/>
</dbReference>
<dbReference type="Pfam" id="PF02589">
    <property type="entry name" value="LUD_dom"/>
    <property type="match status" value="1"/>
</dbReference>
<dbReference type="SUPFAM" id="SSF100950">
    <property type="entry name" value="NagB/RpiA/CoA transferase-like"/>
    <property type="match status" value="1"/>
</dbReference>
<dbReference type="InterPro" id="IPR003741">
    <property type="entry name" value="LUD_dom"/>
</dbReference>
<proteinExistence type="predicted"/>
<evidence type="ECO:0000259" key="1">
    <source>
        <dbReference type="Pfam" id="PF02589"/>
    </source>
</evidence>
<reference evidence="3" key="1">
    <citation type="journal article" date="2019" name="Int. J. Syst. Evol. Microbiol.">
        <title>The Global Catalogue of Microorganisms (GCM) 10K type strain sequencing project: providing services to taxonomists for standard genome sequencing and annotation.</title>
        <authorList>
            <consortium name="The Broad Institute Genomics Platform"/>
            <consortium name="The Broad Institute Genome Sequencing Center for Infectious Disease"/>
            <person name="Wu L."/>
            <person name="Ma J."/>
        </authorList>
    </citation>
    <scope>NUCLEOTIDE SEQUENCE [LARGE SCALE GENOMIC DNA]</scope>
    <source>
        <strain evidence="3">CGMCC 1.15277</strain>
    </source>
</reference>
<sequence>MMKIATDEAARAQIMERIRRGTTDIIDKDPVTDVPITWTYGTGLEMDDVVGTFVAKVLDYQAEVVQVTPPEVPAAIVDGLAATGASNSVVVPPGLDKTWLDAIRASGLSVIVDSAEVGHGVLNRTDAVVTAASSAIADTGTILLTHGPAEGRRAISLVPDRHVCVVRASQVVSDLPEAIRAVKQSVVDGKPLTMISGGSATSDIELSRVDGVHGPRRLHVIVVDDA</sequence>
<dbReference type="EMBL" id="JBHSUA010000018">
    <property type="protein sequence ID" value="MFC6397190.1"/>
    <property type="molecule type" value="Genomic_DNA"/>
</dbReference>
<feature type="domain" description="LUD" evidence="1">
    <location>
        <begin position="122"/>
        <end position="223"/>
    </location>
</feature>
<name>A0ABW1X1E2_9ACTN</name>
<evidence type="ECO:0000313" key="2">
    <source>
        <dbReference type="EMBL" id="MFC6397190.1"/>
    </source>
</evidence>